<dbReference type="InterPro" id="IPR036049">
    <property type="entry name" value="Ribosomal_uL29_sf"/>
</dbReference>
<proteinExistence type="inferred from homology"/>
<keyword evidence="3 5" id="KW-0687">Ribonucleoprotein</keyword>
<evidence type="ECO:0000256" key="1">
    <source>
        <dbReference type="ARBA" id="ARBA00009254"/>
    </source>
</evidence>
<dbReference type="Gene3D" id="1.10.287.310">
    <property type="match status" value="1"/>
</dbReference>
<name>A0ABP8NF26_9BACT</name>
<organism evidence="6 7">
    <name type="scientific">Nemorincola caseinilytica</name>
    <dbReference type="NCBI Taxonomy" id="2054315"/>
    <lineage>
        <taxon>Bacteria</taxon>
        <taxon>Pseudomonadati</taxon>
        <taxon>Bacteroidota</taxon>
        <taxon>Chitinophagia</taxon>
        <taxon>Chitinophagales</taxon>
        <taxon>Chitinophagaceae</taxon>
        <taxon>Nemorincola</taxon>
    </lineage>
</organism>
<sequence length="70" mass="8122">MANSKKAKADEYRSLDDQALNEKIGEEEMRLKRTKFSHAVTPIENPLSIKTLRRQIARLKTEQRKRALGL</sequence>
<dbReference type="Proteomes" id="UP001500067">
    <property type="component" value="Unassembled WGS sequence"/>
</dbReference>
<dbReference type="InterPro" id="IPR001854">
    <property type="entry name" value="Ribosomal_uL29"/>
</dbReference>
<comment type="similarity">
    <text evidence="1 5">Belongs to the universal ribosomal protein uL29 family.</text>
</comment>
<evidence type="ECO:0000256" key="4">
    <source>
        <dbReference type="ARBA" id="ARBA00035204"/>
    </source>
</evidence>
<evidence type="ECO:0000313" key="7">
    <source>
        <dbReference type="Proteomes" id="UP001500067"/>
    </source>
</evidence>
<evidence type="ECO:0000313" key="6">
    <source>
        <dbReference type="EMBL" id="GAA4466265.1"/>
    </source>
</evidence>
<dbReference type="SUPFAM" id="SSF46561">
    <property type="entry name" value="Ribosomal protein L29 (L29p)"/>
    <property type="match status" value="1"/>
</dbReference>
<keyword evidence="7" id="KW-1185">Reference proteome</keyword>
<dbReference type="Pfam" id="PF00831">
    <property type="entry name" value="Ribosomal_L29"/>
    <property type="match status" value="1"/>
</dbReference>
<dbReference type="EMBL" id="BAABFA010000011">
    <property type="protein sequence ID" value="GAA4466265.1"/>
    <property type="molecule type" value="Genomic_DNA"/>
</dbReference>
<accession>A0ABP8NF26</accession>
<evidence type="ECO:0000256" key="5">
    <source>
        <dbReference type="HAMAP-Rule" id="MF_00374"/>
    </source>
</evidence>
<dbReference type="InterPro" id="IPR018254">
    <property type="entry name" value="Ribosomal_uL29_CS"/>
</dbReference>
<protein>
    <recommendedName>
        <fullName evidence="4 5">Large ribosomal subunit protein uL29</fullName>
    </recommendedName>
</protein>
<dbReference type="NCBIfam" id="TIGR00012">
    <property type="entry name" value="L29"/>
    <property type="match status" value="1"/>
</dbReference>
<dbReference type="RefSeq" id="WP_345082516.1">
    <property type="nucleotide sequence ID" value="NZ_BAABFA010000011.1"/>
</dbReference>
<keyword evidence="2 5" id="KW-0689">Ribosomal protein</keyword>
<evidence type="ECO:0000256" key="3">
    <source>
        <dbReference type="ARBA" id="ARBA00023274"/>
    </source>
</evidence>
<dbReference type="PROSITE" id="PS00579">
    <property type="entry name" value="RIBOSOMAL_L29"/>
    <property type="match status" value="1"/>
</dbReference>
<dbReference type="HAMAP" id="MF_00374">
    <property type="entry name" value="Ribosomal_uL29"/>
    <property type="match status" value="1"/>
</dbReference>
<reference evidence="7" key="1">
    <citation type="journal article" date="2019" name="Int. J. Syst. Evol. Microbiol.">
        <title>The Global Catalogue of Microorganisms (GCM) 10K type strain sequencing project: providing services to taxonomists for standard genome sequencing and annotation.</title>
        <authorList>
            <consortium name="The Broad Institute Genomics Platform"/>
            <consortium name="The Broad Institute Genome Sequencing Center for Infectious Disease"/>
            <person name="Wu L."/>
            <person name="Ma J."/>
        </authorList>
    </citation>
    <scope>NUCLEOTIDE SEQUENCE [LARGE SCALE GENOMIC DNA]</scope>
    <source>
        <strain evidence="7">JCM 32105</strain>
    </source>
</reference>
<comment type="caution">
    <text evidence="6">The sequence shown here is derived from an EMBL/GenBank/DDBJ whole genome shotgun (WGS) entry which is preliminary data.</text>
</comment>
<evidence type="ECO:0000256" key="2">
    <source>
        <dbReference type="ARBA" id="ARBA00022980"/>
    </source>
</evidence>
<gene>
    <name evidence="5" type="primary">rpmC</name>
    <name evidence="6" type="ORF">GCM10023093_20150</name>
</gene>